<feature type="transmembrane region" description="Helical" evidence="1">
    <location>
        <begin position="725"/>
        <end position="747"/>
    </location>
</feature>
<feature type="transmembrane region" description="Helical" evidence="1">
    <location>
        <begin position="785"/>
        <end position="802"/>
    </location>
</feature>
<accession>G0J545</accession>
<keyword evidence="1" id="KW-0812">Transmembrane</keyword>
<dbReference type="InterPro" id="IPR019690">
    <property type="entry name" value="DUF2569"/>
</dbReference>
<dbReference type="OrthoDB" id="8595007at2"/>
<feature type="transmembrane region" description="Helical" evidence="1">
    <location>
        <begin position="643"/>
        <end position="661"/>
    </location>
</feature>
<dbReference type="InterPro" id="IPR024618">
    <property type="entry name" value="DUF3857"/>
</dbReference>
<dbReference type="KEGG" id="cmr:Cycma_3001"/>
<evidence type="ECO:0000313" key="5">
    <source>
        <dbReference type="Proteomes" id="UP000001635"/>
    </source>
</evidence>
<reference evidence="5" key="1">
    <citation type="submission" date="2011-07" db="EMBL/GenBank/DDBJ databases">
        <title>The complete genome of Cyclobacterium marinum DSM 745.</title>
        <authorList>
            <person name="Lucas S."/>
            <person name="Han J."/>
            <person name="Lapidus A."/>
            <person name="Bruce D."/>
            <person name="Goodwin L."/>
            <person name="Pitluck S."/>
            <person name="Peters L."/>
            <person name="Kyrpides N."/>
            <person name="Mavromatis K."/>
            <person name="Ivanova N."/>
            <person name="Ovchinnikova G."/>
            <person name="Chertkov O."/>
            <person name="Detter J.C."/>
            <person name="Tapia R."/>
            <person name="Han C."/>
            <person name="Land M."/>
            <person name="Hauser L."/>
            <person name="Markowitz V."/>
            <person name="Cheng J.-F."/>
            <person name="Hugenholtz P."/>
            <person name="Woyke T."/>
            <person name="Wu D."/>
            <person name="Tindall B."/>
            <person name="Schuetze A."/>
            <person name="Brambilla E."/>
            <person name="Klenk H.-P."/>
            <person name="Eisen J.A."/>
        </authorList>
    </citation>
    <scope>NUCLEOTIDE SEQUENCE [LARGE SCALE GENOMIC DNA]</scope>
    <source>
        <strain evidence="5">ATCC 25205 / DSM 745 / LMG 13164 / NCIMB 1802</strain>
    </source>
</reference>
<dbReference type="InterPro" id="IPR038765">
    <property type="entry name" value="Papain-like_cys_pep_sf"/>
</dbReference>
<dbReference type="eggNOG" id="COG1305">
    <property type="taxonomic scope" value="Bacteria"/>
</dbReference>
<organism evidence="4 5">
    <name type="scientific">Cyclobacterium marinum (strain ATCC 25205 / DSM 745 / LMG 13164 / NCIMB 1802)</name>
    <name type="common">Flectobacillus marinus</name>
    <dbReference type="NCBI Taxonomy" id="880070"/>
    <lineage>
        <taxon>Bacteria</taxon>
        <taxon>Pseudomonadati</taxon>
        <taxon>Bacteroidota</taxon>
        <taxon>Cytophagia</taxon>
        <taxon>Cytophagales</taxon>
        <taxon>Cyclobacteriaceae</taxon>
        <taxon>Cyclobacterium</taxon>
    </lineage>
</organism>
<dbReference type="Proteomes" id="UP000001635">
    <property type="component" value="Chromosome"/>
</dbReference>
<dbReference type="AlphaFoldDB" id="G0J545"/>
<evidence type="ECO:0000256" key="2">
    <source>
        <dbReference type="SAM" id="SignalP"/>
    </source>
</evidence>
<gene>
    <name evidence="4" type="ordered locus">Cycma_3001</name>
</gene>
<evidence type="ECO:0000313" key="4">
    <source>
        <dbReference type="EMBL" id="AEL26729.1"/>
    </source>
</evidence>
<protein>
    <recommendedName>
        <fullName evidence="3">DUF3857 domain-containing protein</fullName>
    </recommendedName>
</protein>
<dbReference type="Gene3D" id="2.60.40.3140">
    <property type="match status" value="1"/>
</dbReference>
<feature type="chain" id="PRO_5003401109" description="DUF3857 domain-containing protein" evidence="2">
    <location>
        <begin position="20"/>
        <end position="833"/>
    </location>
</feature>
<feature type="transmembrane region" description="Helical" evidence="1">
    <location>
        <begin position="756"/>
        <end position="773"/>
    </location>
</feature>
<name>G0J545_CYCMS</name>
<dbReference type="SUPFAM" id="SSF54001">
    <property type="entry name" value="Cysteine proteinases"/>
    <property type="match status" value="1"/>
</dbReference>
<dbReference type="Pfam" id="PF12969">
    <property type="entry name" value="DUF3857"/>
    <property type="match status" value="1"/>
</dbReference>
<evidence type="ECO:0000256" key="1">
    <source>
        <dbReference type="SAM" id="Phobius"/>
    </source>
</evidence>
<feature type="transmembrane region" description="Helical" evidence="1">
    <location>
        <begin position="682"/>
        <end position="705"/>
    </location>
</feature>
<keyword evidence="1" id="KW-1133">Transmembrane helix</keyword>
<dbReference type="Gene3D" id="3.10.620.30">
    <property type="match status" value="1"/>
</dbReference>
<sequence>MKQIYIIFFMGFFVFQSHAFQENVTTSIEPSWIDPIPLSKPSIKENWPYYYLDFERQVNLSKQTVFHHYRYQVITTEGMQEMSDISIEFDPSFQKLIFHKIVIEREGISLDQLDLNKITTANTESGKERHLYDGSMTALFHLDGVQKGDVIAVSYSIVGFNPIHLGNFSSSLYHAYTIPVNHINYRIFTEYNQDIYYKNINHEQEPTIRKNGKNKIYSWSSHPESPVELDNNLPSWTIDLPITSISTQQNWEDVVQWALPLFSTKNVSSLLPNLNKEILGEKEITLNLIRYVQDEIRYLGLESGIGAYKPHSPEKVYQQKFGDCKDKSLLLVALLQKEGISAYPLLVNTSIRQNLNQFQPSNRIFDHCVVAINLDDNNYFIDPTLSLQGGDLDHTYFPDYGLGLLVKENNSELITLPKPKKSEINIQEKIYVDSVGGHAMIEIKTIYSGNKADNVRAEFENNPISSIQKEYLNFYNNLYPGIVETEKIRFYDEHRFGNNEVLVEENYKIENFWLENEEENYIYSRVYPLVLESLVNYPNATARNSHYNLGSPFSFKQETQVLLPEPWHVEDSKNEIEGSSYKYTNQIQGYGERIAVQYSYDLYNDFIEGEKVAEFLSAHENIKNDLMFNLTYSSFVASEKKSMLAVFVVLFLLIIGTFYSVKIYKTYDPLPWEYAENKNIGGWLVLPAIGIILTPIQITMNFFSVGYLDEAIWLQAINLELTESLAFELIFNILLIVFSVLLIILFYTRRTSTPKLMILFYVVNLAAILIDTVMTEDNISLENRALIQAFVGAAIWIPYFFFSERVKSTFCKTRRNIEPESKETLPPAPTEVT</sequence>
<keyword evidence="1" id="KW-0472">Membrane</keyword>
<dbReference type="RefSeq" id="WP_014021019.1">
    <property type="nucleotide sequence ID" value="NC_015914.1"/>
</dbReference>
<feature type="domain" description="DUF3857" evidence="3">
    <location>
        <begin position="62"/>
        <end position="226"/>
    </location>
</feature>
<dbReference type="EMBL" id="CP002955">
    <property type="protein sequence ID" value="AEL26729.1"/>
    <property type="molecule type" value="Genomic_DNA"/>
</dbReference>
<keyword evidence="5" id="KW-1185">Reference proteome</keyword>
<feature type="signal peptide" evidence="2">
    <location>
        <begin position="1"/>
        <end position="19"/>
    </location>
</feature>
<dbReference type="HOGENOM" id="CLU_016232_0_0_10"/>
<keyword evidence="2" id="KW-0732">Signal</keyword>
<evidence type="ECO:0000259" key="3">
    <source>
        <dbReference type="Pfam" id="PF12969"/>
    </source>
</evidence>
<dbReference type="Pfam" id="PF10754">
    <property type="entry name" value="DUF2569"/>
    <property type="match status" value="1"/>
</dbReference>
<proteinExistence type="predicted"/>